<organism evidence="1 2">
    <name type="scientific">Ilex paraguariensis</name>
    <name type="common">yerba mate</name>
    <dbReference type="NCBI Taxonomy" id="185542"/>
    <lineage>
        <taxon>Eukaryota</taxon>
        <taxon>Viridiplantae</taxon>
        <taxon>Streptophyta</taxon>
        <taxon>Embryophyta</taxon>
        <taxon>Tracheophyta</taxon>
        <taxon>Spermatophyta</taxon>
        <taxon>Magnoliopsida</taxon>
        <taxon>eudicotyledons</taxon>
        <taxon>Gunneridae</taxon>
        <taxon>Pentapetalae</taxon>
        <taxon>asterids</taxon>
        <taxon>campanulids</taxon>
        <taxon>Aquifoliales</taxon>
        <taxon>Aquifoliaceae</taxon>
        <taxon>Ilex</taxon>
    </lineage>
</organism>
<dbReference type="EMBL" id="CAUOFW020001491">
    <property type="protein sequence ID" value="CAK9145466.1"/>
    <property type="molecule type" value="Genomic_DNA"/>
</dbReference>
<dbReference type="AlphaFoldDB" id="A0ABC8RMS0"/>
<comment type="caution">
    <text evidence="1">The sequence shown here is derived from an EMBL/GenBank/DDBJ whole genome shotgun (WGS) entry which is preliminary data.</text>
</comment>
<gene>
    <name evidence="1" type="ORF">ILEXP_LOCUS13278</name>
</gene>
<sequence>MELNKAGNGECLKVLKEMANDIGPVKVASFVPVASVRANLHLDYARDVAQGDKDDLTQQLSEETSSTIAVIMEGKGKIDGGILEEMGMFEKRGNFREDFDTGYHDIDGDFQAKMALDDEARLMAYDDCGNSGSGSENLLRCCDIGSHDIVPIDDVYGDVANLLGVGEMNGRMKNSLEYRRCDNQGYVEFWRRHAGGQIGVGEG</sequence>
<evidence type="ECO:0000313" key="2">
    <source>
        <dbReference type="Proteomes" id="UP001642360"/>
    </source>
</evidence>
<accession>A0ABC8RMS0</accession>
<protein>
    <submittedName>
        <fullName evidence="1">Uncharacterized protein</fullName>
    </submittedName>
</protein>
<reference evidence="1 2" key="1">
    <citation type="submission" date="2024-02" db="EMBL/GenBank/DDBJ databases">
        <authorList>
            <person name="Vignale AGUSTIN F."/>
            <person name="Sosa J E."/>
            <person name="Modenutti C."/>
        </authorList>
    </citation>
    <scope>NUCLEOTIDE SEQUENCE [LARGE SCALE GENOMIC DNA]</scope>
</reference>
<evidence type="ECO:0000313" key="1">
    <source>
        <dbReference type="EMBL" id="CAK9145466.1"/>
    </source>
</evidence>
<keyword evidence="2" id="KW-1185">Reference proteome</keyword>
<name>A0ABC8RMS0_9AQUA</name>
<proteinExistence type="predicted"/>
<dbReference type="Proteomes" id="UP001642360">
    <property type="component" value="Unassembled WGS sequence"/>
</dbReference>